<keyword evidence="1" id="KW-0472">Membrane</keyword>
<organism evidence="2 3">
    <name type="scientific">Dysgonomonas termitidis</name>
    <dbReference type="NCBI Taxonomy" id="1516126"/>
    <lineage>
        <taxon>Bacteria</taxon>
        <taxon>Pseudomonadati</taxon>
        <taxon>Bacteroidota</taxon>
        <taxon>Bacteroidia</taxon>
        <taxon>Bacteroidales</taxon>
        <taxon>Dysgonomonadaceae</taxon>
        <taxon>Dysgonomonas</taxon>
    </lineage>
</organism>
<keyword evidence="1" id="KW-1133">Transmembrane helix</keyword>
<accession>A0ABV9KS52</accession>
<keyword evidence="1" id="KW-0812">Transmembrane</keyword>
<dbReference type="RefSeq" id="WP_379994260.1">
    <property type="nucleotide sequence ID" value="NZ_JBHSGN010000043.1"/>
</dbReference>
<feature type="transmembrane region" description="Helical" evidence="1">
    <location>
        <begin position="20"/>
        <end position="38"/>
    </location>
</feature>
<sequence length="112" mass="13055">MNQRDINLLNKLVSNARAIISNHVAISLGVLIMTGIISDLKYKGIEVNIDLNIFNEVYSLINQYAIGTERLRYNFEYLEKQDKELDRIIALYKNQILSKCFEIVNRYGNRNE</sequence>
<evidence type="ECO:0000313" key="3">
    <source>
        <dbReference type="Proteomes" id="UP001596023"/>
    </source>
</evidence>
<evidence type="ECO:0000313" key="2">
    <source>
        <dbReference type="EMBL" id="MFC4673032.1"/>
    </source>
</evidence>
<dbReference type="Proteomes" id="UP001596023">
    <property type="component" value="Unassembled WGS sequence"/>
</dbReference>
<gene>
    <name evidence="2" type="ORF">ACFO6W_04950</name>
</gene>
<comment type="caution">
    <text evidence="2">The sequence shown here is derived from an EMBL/GenBank/DDBJ whole genome shotgun (WGS) entry which is preliminary data.</text>
</comment>
<evidence type="ECO:0000256" key="1">
    <source>
        <dbReference type="SAM" id="Phobius"/>
    </source>
</evidence>
<proteinExistence type="predicted"/>
<dbReference type="EMBL" id="JBHSGN010000043">
    <property type="protein sequence ID" value="MFC4673032.1"/>
    <property type="molecule type" value="Genomic_DNA"/>
</dbReference>
<reference evidence="3" key="1">
    <citation type="journal article" date="2019" name="Int. J. Syst. Evol. Microbiol.">
        <title>The Global Catalogue of Microorganisms (GCM) 10K type strain sequencing project: providing services to taxonomists for standard genome sequencing and annotation.</title>
        <authorList>
            <consortium name="The Broad Institute Genomics Platform"/>
            <consortium name="The Broad Institute Genome Sequencing Center for Infectious Disease"/>
            <person name="Wu L."/>
            <person name="Ma J."/>
        </authorList>
    </citation>
    <scope>NUCLEOTIDE SEQUENCE [LARGE SCALE GENOMIC DNA]</scope>
    <source>
        <strain evidence="3">CCUG 66188</strain>
    </source>
</reference>
<keyword evidence="3" id="KW-1185">Reference proteome</keyword>
<name>A0ABV9KS52_9BACT</name>
<protein>
    <submittedName>
        <fullName evidence="2">Uncharacterized protein</fullName>
    </submittedName>
</protein>